<keyword evidence="6" id="KW-1185">Reference proteome</keyword>
<dbReference type="InterPro" id="IPR006076">
    <property type="entry name" value="FAD-dep_OxRdtase"/>
</dbReference>
<dbReference type="EMBL" id="CADIKG010000027">
    <property type="protein sequence ID" value="CAB3770075.1"/>
    <property type="molecule type" value="Genomic_DNA"/>
</dbReference>
<evidence type="ECO:0000313" key="6">
    <source>
        <dbReference type="Proteomes" id="UP000193146"/>
    </source>
</evidence>
<dbReference type="InterPro" id="IPR036188">
    <property type="entry name" value="FAD/NAD-bd_sf"/>
</dbReference>
<dbReference type="Gene3D" id="3.50.50.60">
    <property type="entry name" value="FAD/NAD(P)-binding domain"/>
    <property type="match status" value="2"/>
</dbReference>
<dbReference type="RefSeq" id="WP_085043005.1">
    <property type="nucleotide sequence ID" value="NZ_CADIKG010000027.1"/>
</dbReference>
<feature type="domain" description="FAD dependent oxidoreductase" evidence="3">
    <location>
        <begin position="4"/>
        <end position="334"/>
    </location>
</feature>
<protein>
    <submittedName>
        <fullName evidence="5">Prephenate dehydrogenase</fullName>
    </submittedName>
</protein>
<feature type="region of interest" description="Disordered" evidence="2">
    <location>
        <begin position="346"/>
        <end position="389"/>
    </location>
</feature>
<accession>A0A1X1P7B7</accession>
<evidence type="ECO:0000313" key="7">
    <source>
        <dbReference type="Proteomes" id="UP000494135"/>
    </source>
</evidence>
<evidence type="ECO:0000313" key="4">
    <source>
        <dbReference type="EMBL" id="CAB3770075.1"/>
    </source>
</evidence>
<dbReference type="EMBL" id="NBYX01000028">
    <property type="protein sequence ID" value="ORT80685.1"/>
    <property type="molecule type" value="Genomic_DNA"/>
</dbReference>
<dbReference type="GO" id="GO:0016491">
    <property type="term" value="F:oxidoreductase activity"/>
    <property type="evidence" value="ECO:0007669"/>
    <property type="project" value="UniProtKB-KW"/>
</dbReference>
<sequence>MRVDLAIVGAGVTGATIAHVAARHAGALRIAVFDARPVVQTATALSAGVVTPFCGTGERRARSLVANAYYGAWARAGCCVRDAPFAFVAAASDAGGPLFATPVPADTPGAGDALLGALPAGARLWRAGRAWLVDVPRLVAHYLTGPHAVERFDAPVTHVSRNAGGWTLVANGVTLHADRLVRASGPWPAVDGEAVDDVRGEARPDIVTKKIVAFDVDGRALPPAPDSPVVYLPDAQAFLAPVHARRGWLLSITSHAWGCAAGARVGPSADERALAHALLARHFPGLRDAHLAARVAVDGYTTDRNPRVTPIGRNGCAVAGASGSGVRFAPALAYEALAAVGLPFAPDPDTTAPEPSLRERTDLPVASFTEPVQPCIPNSPGLPSHPPSH</sequence>
<dbReference type="AlphaFoldDB" id="A0A1X1P7B7"/>
<dbReference type="OrthoDB" id="8995821at2"/>
<dbReference type="Gene3D" id="3.30.9.10">
    <property type="entry name" value="D-Amino Acid Oxidase, subunit A, domain 2"/>
    <property type="match status" value="1"/>
</dbReference>
<reference evidence="4 7" key="2">
    <citation type="submission" date="2020-04" db="EMBL/GenBank/DDBJ databases">
        <authorList>
            <person name="De Canck E."/>
        </authorList>
    </citation>
    <scope>NUCLEOTIDE SEQUENCE [LARGE SCALE GENOMIC DNA]</scope>
    <source>
        <strain evidence="4 7">LMG 29660</strain>
    </source>
</reference>
<evidence type="ECO:0000256" key="2">
    <source>
        <dbReference type="SAM" id="MobiDB-lite"/>
    </source>
</evidence>
<evidence type="ECO:0000313" key="5">
    <source>
        <dbReference type="EMBL" id="ORT80685.1"/>
    </source>
</evidence>
<dbReference type="Pfam" id="PF01266">
    <property type="entry name" value="DAO"/>
    <property type="match status" value="1"/>
</dbReference>
<name>A0A1X1P7B7_9BURK</name>
<dbReference type="Proteomes" id="UP000494135">
    <property type="component" value="Unassembled WGS sequence"/>
</dbReference>
<evidence type="ECO:0000256" key="1">
    <source>
        <dbReference type="ARBA" id="ARBA00023002"/>
    </source>
</evidence>
<dbReference type="PANTHER" id="PTHR13847">
    <property type="entry name" value="SARCOSINE DEHYDROGENASE-RELATED"/>
    <property type="match status" value="1"/>
</dbReference>
<evidence type="ECO:0000259" key="3">
    <source>
        <dbReference type="Pfam" id="PF01266"/>
    </source>
</evidence>
<keyword evidence="1" id="KW-0560">Oxidoreductase</keyword>
<gene>
    <name evidence="5" type="ORF">B7G54_33500</name>
    <name evidence="4" type="ORF">LMG29660_06556</name>
</gene>
<dbReference type="Proteomes" id="UP000193146">
    <property type="component" value="Unassembled WGS sequence"/>
</dbReference>
<dbReference type="GO" id="GO:0005737">
    <property type="term" value="C:cytoplasm"/>
    <property type="evidence" value="ECO:0007669"/>
    <property type="project" value="TreeGrafter"/>
</dbReference>
<dbReference type="SUPFAM" id="SSF51905">
    <property type="entry name" value="FAD/NAD(P)-binding domain"/>
    <property type="match status" value="1"/>
</dbReference>
<organism evidence="5 6">
    <name type="scientific">Burkholderia puraquae</name>
    <dbReference type="NCBI Taxonomy" id="1904757"/>
    <lineage>
        <taxon>Bacteria</taxon>
        <taxon>Pseudomonadati</taxon>
        <taxon>Pseudomonadota</taxon>
        <taxon>Betaproteobacteria</taxon>
        <taxon>Burkholderiales</taxon>
        <taxon>Burkholderiaceae</taxon>
        <taxon>Burkholderia</taxon>
        <taxon>Burkholderia cepacia complex</taxon>
    </lineage>
</organism>
<reference evidence="5 6" key="1">
    <citation type="submission" date="2017-04" db="EMBL/GenBank/DDBJ databases">
        <title>Burkholderia puraquae sp. nov., a novel Burkholderia cepacia complex species from hospital setting samples.</title>
        <authorList>
            <person name="Martina P."/>
            <person name="Leguizamon M."/>
            <person name="Prieto C."/>
            <person name="Sousa S."/>
            <person name="Montanaro P."/>
            <person name="Draghi W."/>
            <person name="Staembler M."/>
            <person name="Bettiol M."/>
            <person name="Figoli C."/>
            <person name="Palau J."/>
            <person name="Alvarez F."/>
            <person name="Benetti S."/>
            <person name="Anchat E."/>
            <person name="Vescina C."/>
            <person name="Ferreras J."/>
            <person name="Lasch P."/>
            <person name="Lagares A."/>
            <person name="Zorreguieta A."/>
            <person name="Yantorno O."/>
            <person name="Bosch A."/>
        </authorList>
    </citation>
    <scope>NUCLEOTIDE SEQUENCE [LARGE SCALE GENOMIC DNA]</scope>
    <source>
        <strain evidence="5 6">CAMPA 1040</strain>
    </source>
</reference>
<proteinExistence type="predicted"/>